<dbReference type="EMBL" id="VZCB01000099">
    <property type="protein sequence ID" value="MQN82106.1"/>
    <property type="molecule type" value="Genomic_DNA"/>
</dbReference>
<sequence>MKNKIFSFVLDLFKNGDKEERAGIFAQVKIYRSTSARVFEFIVGILVLAMWLLTIRNIIHATSDDLPYLLLLAGMGTFFPIACLLHSYHPKANDFPFVKIVNARQVYYLSLLGRYAALWSALFWLWISCMDFIGSEPVFVGGVIVCCVLLCLNGVFFFYKIYQLRNLVEVEDPEPAIKNEKLLTIGVLVLTAVLGFAMHLLPIWDCMPKILSGFLRGILVIAMVVGIVWVCKRYFGLFREIDKDASDSSRK</sequence>
<dbReference type="Proteomes" id="UP000480425">
    <property type="component" value="Unassembled WGS sequence"/>
</dbReference>
<keyword evidence="1" id="KW-1133">Transmembrane helix</keyword>
<feature type="transmembrane region" description="Helical" evidence="1">
    <location>
        <begin position="66"/>
        <end position="85"/>
    </location>
</feature>
<keyword evidence="1" id="KW-0812">Transmembrane</keyword>
<reference evidence="2 3" key="1">
    <citation type="submission" date="2019-09" db="EMBL/GenBank/DDBJ databases">
        <title>Distinct polysaccharide growth profiles of human intestinal Prevotella copri isolates.</title>
        <authorList>
            <person name="Fehlner-Peach H."/>
            <person name="Magnabosco C."/>
            <person name="Raghavan V."/>
            <person name="Scher J.U."/>
            <person name="Tett A."/>
            <person name="Cox L.M."/>
            <person name="Gottsegen C."/>
            <person name="Watters A."/>
            <person name="Wiltshire- Gordon J.D."/>
            <person name="Segata N."/>
            <person name="Bonneau R."/>
            <person name="Littman D.R."/>
        </authorList>
    </citation>
    <scope>NUCLEOTIDE SEQUENCE [LARGE SCALE GENOMIC DNA]</scope>
    <source>
        <strain evidence="3">iA622</strain>
    </source>
</reference>
<dbReference type="AlphaFoldDB" id="A0A6G1U3V1"/>
<name>A0A6G1U3V1_9BACT</name>
<comment type="caution">
    <text evidence="2">The sequence shown here is derived from an EMBL/GenBank/DDBJ whole genome shotgun (WGS) entry which is preliminary data.</text>
</comment>
<feature type="transmembrane region" description="Helical" evidence="1">
    <location>
        <begin position="182"/>
        <end position="204"/>
    </location>
</feature>
<proteinExistence type="predicted"/>
<gene>
    <name evidence="2" type="ORF">F7D73_14385</name>
</gene>
<feature type="transmembrane region" description="Helical" evidence="1">
    <location>
        <begin position="106"/>
        <end position="127"/>
    </location>
</feature>
<feature type="transmembrane region" description="Helical" evidence="1">
    <location>
        <begin position="139"/>
        <end position="162"/>
    </location>
</feature>
<feature type="transmembrane region" description="Helical" evidence="1">
    <location>
        <begin position="38"/>
        <end position="60"/>
    </location>
</feature>
<dbReference type="RefSeq" id="WP_153125791.1">
    <property type="nucleotide sequence ID" value="NZ_VZCB01000099.1"/>
</dbReference>
<dbReference type="OrthoDB" id="1078397at2"/>
<evidence type="ECO:0000313" key="3">
    <source>
        <dbReference type="Proteomes" id="UP000480425"/>
    </source>
</evidence>
<keyword evidence="1" id="KW-0472">Membrane</keyword>
<protein>
    <submittedName>
        <fullName evidence="2">Uncharacterized protein</fullName>
    </submittedName>
</protein>
<accession>A0A6G1U3V1</accession>
<feature type="transmembrane region" description="Helical" evidence="1">
    <location>
        <begin position="210"/>
        <end position="231"/>
    </location>
</feature>
<organism evidence="2 3">
    <name type="scientific">Segatella copri</name>
    <dbReference type="NCBI Taxonomy" id="165179"/>
    <lineage>
        <taxon>Bacteria</taxon>
        <taxon>Pseudomonadati</taxon>
        <taxon>Bacteroidota</taxon>
        <taxon>Bacteroidia</taxon>
        <taxon>Bacteroidales</taxon>
        <taxon>Prevotellaceae</taxon>
        <taxon>Segatella</taxon>
    </lineage>
</organism>
<evidence type="ECO:0000313" key="2">
    <source>
        <dbReference type="EMBL" id="MQN82106.1"/>
    </source>
</evidence>
<evidence type="ECO:0000256" key="1">
    <source>
        <dbReference type="SAM" id="Phobius"/>
    </source>
</evidence>